<accession>A0ABV8U1F6</accession>
<dbReference type="Proteomes" id="UP001595823">
    <property type="component" value="Unassembled WGS sequence"/>
</dbReference>
<feature type="domain" description="Cardiolipin synthase N-terminal" evidence="8">
    <location>
        <begin position="14"/>
        <end position="58"/>
    </location>
</feature>
<dbReference type="RefSeq" id="WP_380622790.1">
    <property type="nucleotide sequence ID" value="NZ_JBHSDK010000021.1"/>
</dbReference>
<dbReference type="InterPro" id="IPR027379">
    <property type="entry name" value="CLS_N"/>
</dbReference>
<comment type="subcellular location">
    <subcellularLocation>
        <location evidence="1">Cell membrane</location>
        <topology evidence="1">Multi-pass membrane protein</topology>
    </subcellularLocation>
</comment>
<reference evidence="10" key="1">
    <citation type="journal article" date="2019" name="Int. J. Syst. Evol. Microbiol.">
        <title>The Global Catalogue of Microorganisms (GCM) 10K type strain sequencing project: providing services to taxonomists for standard genome sequencing and annotation.</title>
        <authorList>
            <consortium name="The Broad Institute Genomics Platform"/>
            <consortium name="The Broad Institute Genome Sequencing Center for Infectious Disease"/>
            <person name="Wu L."/>
            <person name="Ma J."/>
        </authorList>
    </citation>
    <scope>NUCLEOTIDE SEQUENCE [LARGE SCALE GENOMIC DNA]</scope>
    <source>
        <strain evidence="10">IBRC-M 10908</strain>
    </source>
</reference>
<evidence type="ECO:0000256" key="7">
    <source>
        <dbReference type="SAM" id="Phobius"/>
    </source>
</evidence>
<dbReference type="Pfam" id="PF13396">
    <property type="entry name" value="PLDc_N"/>
    <property type="match status" value="1"/>
</dbReference>
<evidence type="ECO:0000256" key="4">
    <source>
        <dbReference type="ARBA" id="ARBA00022989"/>
    </source>
</evidence>
<evidence type="ECO:0000256" key="6">
    <source>
        <dbReference type="SAM" id="MobiDB-lite"/>
    </source>
</evidence>
<evidence type="ECO:0000256" key="3">
    <source>
        <dbReference type="ARBA" id="ARBA00022692"/>
    </source>
</evidence>
<keyword evidence="5 7" id="KW-0472">Membrane</keyword>
<evidence type="ECO:0000256" key="2">
    <source>
        <dbReference type="ARBA" id="ARBA00022475"/>
    </source>
</evidence>
<name>A0ABV8U1F6_9ACTN</name>
<proteinExistence type="predicted"/>
<comment type="caution">
    <text evidence="9">The sequence shown here is derived from an EMBL/GenBank/DDBJ whole genome shotgun (WGS) entry which is preliminary data.</text>
</comment>
<evidence type="ECO:0000313" key="10">
    <source>
        <dbReference type="Proteomes" id="UP001595823"/>
    </source>
</evidence>
<evidence type="ECO:0000256" key="1">
    <source>
        <dbReference type="ARBA" id="ARBA00004651"/>
    </source>
</evidence>
<keyword evidence="4 7" id="KW-1133">Transmembrane helix</keyword>
<evidence type="ECO:0000256" key="5">
    <source>
        <dbReference type="ARBA" id="ARBA00023136"/>
    </source>
</evidence>
<evidence type="ECO:0000259" key="8">
    <source>
        <dbReference type="Pfam" id="PF13396"/>
    </source>
</evidence>
<keyword evidence="10" id="KW-1185">Reference proteome</keyword>
<organism evidence="9 10">
    <name type="scientific">Salininema proteolyticum</name>
    <dbReference type="NCBI Taxonomy" id="1607685"/>
    <lineage>
        <taxon>Bacteria</taxon>
        <taxon>Bacillati</taxon>
        <taxon>Actinomycetota</taxon>
        <taxon>Actinomycetes</taxon>
        <taxon>Glycomycetales</taxon>
        <taxon>Glycomycetaceae</taxon>
        <taxon>Salininema</taxon>
    </lineage>
</organism>
<feature type="region of interest" description="Disordered" evidence="6">
    <location>
        <begin position="62"/>
        <end position="105"/>
    </location>
</feature>
<gene>
    <name evidence="9" type="ORF">ACFPET_15745</name>
</gene>
<keyword evidence="3 7" id="KW-0812">Transmembrane</keyword>
<protein>
    <submittedName>
        <fullName evidence="9">PLD nuclease N-terminal domain-containing protein</fullName>
    </submittedName>
</protein>
<feature type="compositionally biased region" description="Basic and acidic residues" evidence="6">
    <location>
        <begin position="86"/>
        <end position="105"/>
    </location>
</feature>
<sequence length="105" mass="11465">MVRVLIFTFLAYLALVIAALADCLGSEEDPRRLGKGAWSAVILLLPIAGAILWFWLGRPAKPEGPGGPARPQGGSTGPIAPDDDPDFLRDLDKRLRDRDDKKRDD</sequence>
<keyword evidence="2" id="KW-1003">Cell membrane</keyword>
<dbReference type="EMBL" id="JBHSDK010000021">
    <property type="protein sequence ID" value="MFC4336655.1"/>
    <property type="molecule type" value="Genomic_DNA"/>
</dbReference>
<evidence type="ECO:0000313" key="9">
    <source>
        <dbReference type="EMBL" id="MFC4336655.1"/>
    </source>
</evidence>
<feature type="transmembrane region" description="Helical" evidence="7">
    <location>
        <begin position="37"/>
        <end position="56"/>
    </location>
</feature>